<dbReference type="GO" id="GO:0004674">
    <property type="term" value="F:protein serine/threonine kinase activity"/>
    <property type="evidence" value="ECO:0007669"/>
    <property type="project" value="UniProtKB-KW"/>
</dbReference>
<keyword evidence="4" id="KW-1185">Reference proteome</keyword>
<dbReference type="InterPro" id="IPR050267">
    <property type="entry name" value="Anti-sigma-factor_SerPK"/>
</dbReference>
<dbReference type="InterPro" id="IPR036890">
    <property type="entry name" value="HATPase_C_sf"/>
</dbReference>
<dbReference type="SUPFAM" id="SSF55874">
    <property type="entry name" value="ATPase domain of HSP90 chaperone/DNA topoisomerase II/histidine kinase"/>
    <property type="match status" value="1"/>
</dbReference>
<dbReference type="AlphaFoldDB" id="E3J2A2"/>
<organism evidence="3 4">
    <name type="scientific">Pseudofrankia inefficax (strain DSM 45817 / CECT 9037 / DDB 130130 / EuI1c)</name>
    <name type="common">Frankia inefficax</name>
    <dbReference type="NCBI Taxonomy" id="298654"/>
    <lineage>
        <taxon>Bacteria</taxon>
        <taxon>Bacillati</taxon>
        <taxon>Actinomycetota</taxon>
        <taxon>Actinomycetes</taxon>
        <taxon>Frankiales</taxon>
        <taxon>Frankiaceae</taxon>
        <taxon>Pseudofrankia</taxon>
    </lineage>
</organism>
<dbReference type="EMBL" id="CP002299">
    <property type="protein sequence ID" value="ADP79274.1"/>
    <property type="molecule type" value="Genomic_DNA"/>
</dbReference>
<dbReference type="CDD" id="cd16936">
    <property type="entry name" value="HATPase_RsbW-like"/>
    <property type="match status" value="1"/>
</dbReference>
<evidence type="ECO:0000313" key="3">
    <source>
        <dbReference type="EMBL" id="ADP79274.1"/>
    </source>
</evidence>
<dbReference type="PANTHER" id="PTHR35526">
    <property type="entry name" value="ANTI-SIGMA-F FACTOR RSBW-RELATED"/>
    <property type="match status" value="1"/>
</dbReference>
<evidence type="ECO:0000313" key="4">
    <source>
        <dbReference type="Proteomes" id="UP000002484"/>
    </source>
</evidence>
<dbReference type="STRING" id="298654.FraEuI1c_1202"/>
<keyword evidence="1" id="KW-0808">Transferase</keyword>
<dbReference type="Pfam" id="PF13581">
    <property type="entry name" value="HATPase_c_2"/>
    <property type="match status" value="1"/>
</dbReference>
<dbReference type="RefSeq" id="WP_013422395.1">
    <property type="nucleotide sequence ID" value="NC_014666.1"/>
</dbReference>
<keyword evidence="1" id="KW-0418">Kinase</keyword>
<protein>
    <submittedName>
        <fullName evidence="3">ATP-binding region ATPase domain protein</fullName>
    </submittedName>
</protein>
<dbReference type="PANTHER" id="PTHR35526:SF3">
    <property type="entry name" value="ANTI-SIGMA-F FACTOR RSBW"/>
    <property type="match status" value="1"/>
</dbReference>
<keyword evidence="1" id="KW-0723">Serine/threonine-protein kinase</keyword>
<dbReference type="eggNOG" id="COG2172">
    <property type="taxonomic scope" value="Bacteria"/>
</dbReference>
<dbReference type="InParanoid" id="E3J2A2"/>
<proteinExistence type="predicted"/>
<keyword evidence="3" id="KW-0067">ATP-binding</keyword>
<evidence type="ECO:0000256" key="1">
    <source>
        <dbReference type="ARBA" id="ARBA00022527"/>
    </source>
</evidence>
<feature type="domain" description="Histidine kinase/HSP90-like ATPase" evidence="2">
    <location>
        <begin position="13"/>
        <end position="111"/>
    </location>
</feature>
<dbReference type="Proteomes" id="UP000002484">
    <property type="component" value="Chromosome"/>
</dbReference>
<dbReference type="KEGG" id="fri:FraEuI1c_1202"/>
<gene>
    <name evidence="3" type="ordered locus">FraEuI1c_1202</name>
</gene>
<name>E3J2A2_PSEI1</name>
<accession>E3J2A2</accession>
<keyword evidence="3" id="KW-0547">Nucleotide-binding</keyword>
<reference evidence="3 4" key="1">
    <citation type="submission" date="2010-10" db="EMBL/GenBank/DDBJ databases">
        <title>Complete sequence of Frankia sp. EuI1c.</title>
        <authorList>
            <consortium name="US DOE Joint Genome Institute"/>
            <person name="Lucas S."/>
            <person name="Copeland A."/>
            <person name="Lapidus A."/>
            <person name="Cheng J.-F."/>
            <person name="Bruce D."/>
            <person name="Goodwin L."/>
            <person name="Pitluck S."/>
            <person name="Chertkov O."/>
            <person name="Detter J.C."/>
            <person name="Han C."/>
            <person name="Tapia R."/>
            <person name="Land M."/>
            <person name="Hauser L."/>
            <person name="Jeffries C."/>
            <person name="Kyrpides N."/>
            <person name="Ivanova N."/>
            <person name="Mikhailova N."/>
            <person name="Beauchemin N."/>
            <person name="Sen A."/>
            <person name="Sur S.A."/>
            <person name="Gtari M."/>
            <person name="Wall L."/>
            <person name="Tisa L."/>
            <person name="Woyke T."/>
        </authorList>
    </citation>
    <scope>NUCLEOTIDE SEQUENCE [LARGE SCALE GENOMIC DNA]</scope>
    <source>
        <strain evidence="4">DSM 45817 / CECT 9037 / EuI1c</strain>
    </source>
</reference>
<dbReference type="GO" id="GO:0005524">
    <property type="term" value="F:ATP binding"/>
    <property type="evidence" value="ECO:0007669"/>
    <property type="project" value="UniProtKB-KW"/>
</dbReference>
<dbReference type="OrthoDB" id="3527613at2"/>
<dbReference type="HOGENOM" id="CLU_090336_4_0_11"/>
<evidence type="ECO:0000259" key="2">
    <source>
        <dbReference type="Pfam" id="PF13581"/>
    </source>
</evidence>
<dbReference type="InterPro" id="IPR003594">
    <property type="entry name" value="HATPase_dom"/>
</dbReference>
<dbReference type="Gene3D" id="3.30.565.10">
    <property type="entry name" value="Histidine kinase-like ATPase, C-terminal domain"/>
    <property type="match status" value="1"/>
</dbReference>
<sequence length="147" mass="15540">MADDLTARFDLLADTSAAGQARRLVSNLLAAWNRAEDVEVARLLISEVVTNAVRFAGRLTALQLALVAHPDRIRFFVGDGSPLHPVLRTVHPSDESGRGIHLVATLASAWGVVDPPPDEGHGKQVWFELCAGGPTAGLTGLAACQQA</sequence>